<evidence type="ECO:0000313" key="2">
    <source>
        <dbReference type="Proteomes" id="UP000199577"/>
    </source>
</evidence>
<organism evidence="1 2">
    <name type="scientific">Parapedobacter composti</name>
    <dbReference type="NCBI Taxonomy" id="623281"/>
    <lineage>
        <taxon>Bacteria</taxon>
        <taxon>Pseudomonadati</taxon>
        <taxon>Bacteroidota</taxon>
        <taxon>Sphingobacteriia</taxon>
        <taxon>Sphingobacteriales</taxon>
        <taxon>Sphingobacteriaceae</taxon>
        <taxon>Parapedobacter</taxon>
    </lineage>
</organism>
<reference evidence="1 2" key="1">
    <citation type="submission" date="2016-10" db="EMBL/GenBank/DDBJ databases">
        <authorList>
            <person name="de Groot N.N."/>
        </authorList>
    </citation>
    <scope>NUCLEOTIDE SEQUENCE [LARGE SCALE GENOMIC DNA]</scope>
    <source>
        <strain evidence="1 2">DSM 22900</strain>
    </source>
</reference>
<protein>
    <submittedName>
        <fullName evidence="1">Uncharacterized protein</fullName>
    </submittedName>
</protein>
<proteinExistence type="predicted"/>
<dbReference type="AlphaFoldDB" id="A0A1I1F8X9"/>
<evidence type="ECO:0000313" key="1">
    <source>
        <dbReference type="EMBL" id="SFB95406.1"/>
    </source>
</evidence>
<dbReference type="RefSeq" id="WP_139215811.1">
    <property type="nucleotide sequence ID" value="NZ_FOLL01000002.1"/>
</dbReference>
<name>A0A1I1F8X9_9SPHI</name>
<accession>A0A1I1F8X9</accession>
<dbReference type="Proteomes" id="UP000199577">
    <property type="component" value="Unassembled WGS sequence"/>
</dbReference>
<dbReference type="PROSITE" id="PS51257">
    <property type="entry name" value="PROKAR_LIPOPROTEIN"/>
    <property type="match status" value="1"/>
</dbReference>
<dbReference type="InterPro" id="IPR015943">
    <property type="entry name" value="WD40/YVTN_repeat-like_dom_sf"/>
</dbReference>
<dbReference type="Gene3D" id="2.130.10.10">
    <property type="entry name" value="YVTN repeat-like/Quinoprotein amine dehydrogenase"/>
    <property type="match status" value="1"/>
</dbReference>
<keyword evidence="2" id="KW-1185">Reference proteome</keyword>
<sequence length="358" mass="38419">MKMSFGCLVVIAGLLLAFGGCMRNDDEPLLPTRPISRLYISFEDVAQSDTEPPVDNVALIDPADGGTMTIDFNHNSGAAGGAGIHFSPNVGRAFQSGRYDTLVRVMQVNNLGQLANTGRLGNSRLNQMRGVAFHPATQMLYVANTGSTFSHIYGFYQPMNRNGYTVPNRALQLTEGVRPWGMVLWGDSLLVSDAAANGGIQLYGNLSQADSVEVNFPAISTLRIPGALSIRGIAFVDSLDVLVAADYGDPNQNMAGKVYIIQGIKEHLTQPLVTVMPTRVISGPLTGLSGPIDVAIDPRPRADGQRIIYVADAAERPGKVLRFKLSDSGNVAPEAEVTFSAPNRRPFSIFLDARGQVQ</sequence>
<dbReference type="OrthoDB" id="697094at2"/>
<dbReference type="EMBL" id="FOLL01000002">
    <property type="protein sequence ID" value="SFB95406.1"/>
    <property type="molecule type" value="Genomic_DNA"/>
</dbReference>
<dbReference type="InterPro" id="IPR011044">
    <property type="entry name" value="Quino_amine_DH_bsu"/>
</dbReference>
<dbReference type="SUPFAM" id="SSF50969">
    <property type="entry name" value="YVTN repeat-like/Quinoprotein amine dehydrogenase"/>
    <property type="match status" value="1"/>
</dbReference>
<dbReference type="STRING" id="623281.SAMN05421747_102298"/>
<gene>
    <name evidence="1" type="ORF">SAMN05421747_102298</name>
</gene>